<reference evidence="2" key="1">
    <citation type="submission" date="2021-07" db="EMBL/GenBank/DDBJ databases">
        <authorList>
            <person name="Durling M."/>
        </authorList>
    </citation>
    <scope>NUCLEOTIDE SEQUENCE</scope>
</reference>
<keyword evidence="1" id="KW-1133">Transmembrane helix</keyword>
<sequence>MLSHFTLRHIPTLFVATATTFGGLMPFFNAEAAILEFGLPKRIAISQPAQSVMILSSGRITTLGLAIFVFYFQKKLAAVDTIMLLLGYVGLVDGYVCWCEGVPGKALFRLASGVAISAWGGFGMTEGVRGM</sequence>
<evidence type="ECO:0000313" key="3">
    <source>
        <dbReference type="Proteomes" id="UP000696280"/>
    </source>
</evidence>
<proteinExistence type="predicted"/>
<organism evidence="2 3">
    <name type="scientific">Hymenoscyphus fraxineus</name>
    <dbReference type="NCBI Taxonomy" id="746836"/>
    <lineage>
        <taxon>Eukaryota</taxon>
        <taxon>Fungi</taxon>
        <taxon>Dikarya</taxon>
        <taxon>Ascomycota</taxon>
        <taxon>Pezizomycotina</taxon>
        <taxon>Leotiomycetes</taxon>
        <taxon>Helotiales</taxon>
        <taxon>Helotiaceae</taxon>
        <taxon>Hymenoscyphus</taxon>
    </lineage>
</organism>
<keyword evidence="3" id="KW-1185">Reference proteome</keyword>
<protein>
    <submittedName>
        <fullName evidence="2">Uncharacterized protein</fullName>
    </submittedName>
</protein>
<feature type="transmembrane region" description="Helical" evidence="1">
    <location>
        <begin position="51"/>
        <end position="72"/>
    </location>
</feature>
<keyword evidence="1" id="KW-0472">Membrane</keyword>
<dbReference type="AlphaFoldDB" id="A0A9N9PNQ2"/>
<name>A0A9N9PNQ2_9HELO</name>
<dbReference type="EMBL" id="CAJVRL010000035">
    <property type="protein sequence ID" value="CAG8950225.1"/>
    <property type="molecule type" value="Genomic_DNA"/>
</dbReference>
<evidence type="ECO:0000256" key="1">
    <source>
        <dbReference type="SAM" id="Phobius"/>
    </source>
</evidence>
<accession>A0A9N9PNQ2</accession>
<gene>
    <name evidence="2" type="ORF">HYFRA_00008463</name>
</gene>
<comment type="caution">
    <text evidence="2">The sequence shown here is derived from an EMBL/GenBank/DDBJ whole genome shotgun (WGS) entry which is preliminary data.</text>
</comment>
<dbReference type="InterPro" id="IPR025363">
    <property type="entry name" value="DUF4267"/>
</dbReference>
<evidence type="ECO:0000313" key="2">
    <source>
        <dbReference type="EMBL" id="CAG8950225.1"/>
    </source>
</evidence>
<keyword evidence="1" id="KW-0812">Transmembrane</keyword>
<dbReference type="OrthoDB" id="2989864at2759"/>
<dbReference type="Proteomes" id="UP000696280">
    <property type="component" value="Unassembled WGS sequence"/>
</dbReference>
<dbReference type="Pfam" id="PF14087">
    <property type="entry name" value="DUF4267"/>
    <property type="match status" value="1"/>
</dbReference>
<feature type="transmembrane region" description="Helical" evidence="1">
    <location>
        <begin position="12"/>
        <end position="39"/>
    </location>
</feature>